<dbReference type="Pfam" id="PF00028">
    <property type="entry name" value="Cadherin"/>
    <property type="match status" value="1"/>
</dbReference>
<feature type="non-terminal residue" evidence="17">
    <location>
        <position position="1100"/>
    </location>
</feature>
<dbReference type="SUPFAM" id="SSF49313">
    <property type="entry name" value="Cadherin-like"/>
    <property type="match status" value="3"/>
</dbReference>
<evidence type="ECO:0000256" key="6">
    <source>
        <dbReference type="ARBA" id="ARBA00022889"/>
    </source>
</evidence>
<dbReference type="GO" id="GO:0005509">
    <property type="term" value="F:calcium ion binding"/>
    <property type="evidence" value="ECO:0007669"/>
    <property type="project" value="UniProtKB-UniRule"/>
</dbReference>
<keyword evidence="5 11" id="KW-0106">Calcium</keyword>
<comment type="caution">
    <text evidence="17">The sequence shown here is derived from an EMBL/GenBank/DDBJ whole genome shotgun (WGS) entry which is preliminary data.</text>
</comment>
<dbReference type="FunFam" id="2.60.40.60:FF:000011">
    <property type="entry name" value="Cadherin 1"/>
    <property type="match status" value="1"/>
</dbReference>
<dbReference type="SMART" id="SM00112">
    <property type="entry name" value="CA"/>
    <property type="match status" value="2"/>
</dbReference>
<keyword evidence="3 12" id="KW-0812">Transmembrane</keyword>
<dbReference type="Gene3D" id="2.60.40.60">
    <property type="entry name" value="Cadherins"/>
    <property type="match status" value="3"/>
</dbReference>
<evidence type="ECO:0000256" key="13">
    <source>
        <dbReference type="RuleBase" id="RU004358"/>
    </source>
</evidence>
<dbReference type="AlphaFoldDB" id="A0A8T2N126"/>
<gene>
    <name evidence="17" type="ORF">JZ751_010041</name>
</gene>
<evidence type="ECO:0000259" key="16">
    <source>
        <dbReference type="PROSITE" id="PS50268"/>
    </source>
</evidence>
<keyword evidence="15" id="KW-0732">Signal</keyword>
<feature type="domain" description="Cadherin" evidence="16">
    <location>
        <begin position="64"/>
        <end position="145"/>
    </location>
</feature>
<dbReference type="CDD" id="cd11304">
    <property type="entry name" value="Cadherin_repeat"/>
    <property type="match status" value="2"/>
</dbReference>
<evidence type="ECO:0000256" key="9">
    <source>
        <dbReference type="ARBA" id="ARBA00023136"/>
    </source>
</evidence>
<evidence type="ECO:0000256" key="5">
    <source>
        <dbReference type="ARBA" id="ARBA00022837"/>
    </source>
</evidence>
<evidence type="ECO:0000256" key="10">
    <source>
        <dbReference type="ARBA" id="ARBA00023180"/>
    </source>
</evidence>
<keyword evidence="10" id="KW-0325">Glycoprotein</keyword>
<proteinExistence type="predicted"/>
<comment type="subcellular location">
    <subcellularLocation>
        <location evidence="1">Cell junction</location>
        <location evidence="1">Desmosome</location>
    </subcellularLocation>
    <subcellularLocation>
        <location evidence="12">Cell membrane</location>
        <topology evidence="12">Single-pass type I membrane protein</topology>
    </subcellularLocation>
</comment>
<protein>
    <recommendedName>
        <fullName evidence="16">Cadherin domain-containing protein</fullName>
    </recommendedName>
</protein>
<keyword evidence="9" id="KW-0472">Membrane</keyword>
<evidence type="ECO:0000256" key="15">
    <source>
        <dbReference type="SAM" id="SignalP"/>
    </source>
</evidence>
<dbReference type="PANTHER" id="PTHR24025:SF1">
    <property type="entry name" value="DESMOGLEIN-2"/>
    <property type="match status" value="1"/>
</dbReference>
<evidence type="ECO:0000256" key="1">
    <source>
        <dbReference type="ARBA" id="ARBA00004568"/>
    </source>
</evidence>
<dbReference type="Proteomes" id="UP000824540">
    <property type="component" value="Unassembled WGS sequence"/>
</dbReference>
<evidence type="ECO:0000256" key="11">
    <source>
        <dbReference type="PROSITE-ProRule" id="PRU00043"/>
    </source>
</evidence>
<dbReference type="GO" id="GO:0005886">
    <property type="term" value="C:plasma membrane"/>
    <property type="evidence" value="ECO:0007669"/>
    <property type="project" value="UniProtKB-SubCell"/>
</dbReference>
<evidence type="ECO:0000313" key="17">
    <source>
        <dbReference type="EMBL" id="KAG9333824.1"/>
    </source>
</evidence>
<dbReference type="PROSITE" id="PS50268">
    <property type="entry name" value="CADHERIN_2"/>
    <property type="match status" value="3"/>
</dbReference>
<evidence type="ECO:0000256" key="8">
    <source>
        <dbReference type="ARBA" id="ARBA00022989"/>
    </source>
</evidence>
<evidence type="ECO:0000256" key="2">
    <source>
        <dbReference type="ARBA" id="ARBA00022475"/>
    </source>
</evidence>
<organism evidence="17 18">
    <name type="scientific">Albula glossodonta</name>
    <name type="common">roundjaw bonefish</name>
    <dbReference type="NCBI Taxonomy" id="121402"/>
    <lineage>
        <taxon>Eukaryota</taxon>
        <taxon>Metazoa</taxon>
        <taxon>Chordata</taxon>
        <taxon>Craniata</taxon>
        <taxon>Vertebrata</taxon>
        <taxon>Euteleostomi</taxon>
        <taxon>Actinopterygii</taxon>
        <taxon>Neopterygii</taxon>
        <taxon>Teleostei</taxon>
        <taxon>Albuliformes</taxon>
        <taxon>Albulidae</taxon>
        <taxon>Albula</taxon>
    </lineage>
</organism>
<name>A0A8T2N126_9TELE</name>
<sequence>MDRVSSFGLLSLIFIFMSAVFVVKVDAEGLTPLRRQKREWIIPPQKLRENYYYRNVFIAKIRSDTETRTSIRYSLIGKGANMDPVGLFTVDPLNGDVRVNGMLDREETSRYELQGVASFMNGSLAERNLDLVITVEDENDNDPIFQIMHASYTLKVIGSDMNGKTGCRTGTGSVVINLLDVNDNVPTLEKPNYIGIVQENTINVEVMRMKVVDLDIEFINQLSVFTMVSGNEAGYFLITTDEKTNEGVITALDYEELKELDIKVEVRNKATYHSSVQSVGSTAYPIKIKVTNQLEGPKFKPAVKSFTISETSTIHTVIGTYAAIDEDTGKTATNVRSDLPSKTATGTVVIQVEDENDHCPTLPSLSQEVYTSAVLRSHENLWPGQYQLAVEVSDQQGKTCGPQVLDLMVQPCFLGIGGGPRSPPPSPVFGAPGVGFLLLALLLLLLVPLLLMYCTCGGKGPFAPQFPMEPSQHLINYHTEGPGEDQECPRLIVPVEVDGPVITKSEGAGLGAGWKSGCADGLRAQEDQPQIYDYEGDGSAAGSVGCCSDLDVDNDLSFLNDLDIKFKSLAEVCRGSELQYEVSHTMAASFPPQVPVTPLTATVNLNETSASSTATFTHTEVVKEAVLRPPSPAPSPRLVTETSHTVSTTASLPRVHLTENIGVPSPAYLVQSAPVFLAPTPVIQATHYVVEAPQPQLLRGPTLLVTDSGVNQGLVRVDSPGPGPHNLLVVERQVTQESLLGAPQVLVQRTGPSASQNLLITNAGVNQGLIRVDSPGPGSQNLLVVERQVTQESLVGPLQALSRSASPSGTQNLLVTNAGVNQGIVRAESPGPGSHNLLVVESQVTQESLVGPPQALSRSASPSGTQNLLVTDAGVNPGFIRAESPEPGSHNLLVVERQVTQESLVGPPHALSRSASPSGTQNLLVTNAGVNQGFIRAESPEPGSHNLLVVERQVTQESLMGPPQALSRSASPSGTQNLLMTDAGVNQDIVRAESPGSHNLLVVERQVTQESLVGPPQALSRSGSPSGSQNLLVMENSQLLQVREGFPDFKLSPSPDSETQKENTSSSASSQEGAELKMAVSSGAHSMVLQEKQISISEKS</sequence>
<dbReference type="PRINTS" id="PR01818">
    <property type="entry name" value="DESMOCADHERN"/>
</dbReference>
<evidence type="ECO:0000256" key="12">
    <source>
        <dbReference type="RuleBase" id="RU003318"/>
    </source>
</evidence>
<dbReference type="PANTHER" id="PTHR24025">
    <property type="entry name" value="DESMOGLEIN FAMILY MEMBER"/>
    <property type="match status" value="1"/>
</dbReference>
<dbReference type="InterPro" id="IPR002126">
    <property type="entry name" value="Cadherin-like_dom"/>
</dbReference>
<dbReference type="OrthoDB" id="8961010at2759"/>
<evidence type="ECO:0000256" key="7">
    <source>
        <dbReference type="ARBA" id="ARBA00022949"/>
    </source>
</evidence>
<dbReference type="GO" id="GO:0030057">
    <property type="term" value="C:desmosome"/>
    <property type="evidence" value="ECO:0007669"/>
    <property type="project" value="UniProtKB-SubCell"/>
</dbReference>
<evidence type="ECO:0000256" key="3">
    <source>
        <dbReference type="ARBA" id="ARBA00022692"/>
    </source>
</evidence>
<evidence type="ECO:0000256" key="4">
    <source>
        <dbReference type="ARBA" id="ARBA00022737"/>
    </source>
</evidence>
<dbReference type="InterPro" id="IPR027397">
    <property type="entry name" value="Catenin-bd_sf"/>
</dbReference>
<keyword evidence="6 12" id="KW-0130">Cell adhesion</keyword>
<reference evidence="17" key="1">
    <citation type="thesis" date="2021" institute="BYU ScholarsArchive" country="Provo, UT, USA">
        <title>Applications of and Algorithms for Genome Assembly and Genomic Analyses with an Emphasis on Marine Teleosts.</title>
        <authorList>
            <person name="Pickett B.D."/>
        </authorList>
    </citation>
    <scope>NUCLEOTIDE SEQUENCE</scope>
    <source>
        <strain evidence="17">HI-2016</strain>
    </source>
</reference>
<dbReference type="EMBL" id="JAFBMS010000173">
    <property type="protein sequence ID" value="KAG9333824.1"/>
    <property type="molecule type" value="Genomic_DNA"/>
</dbReference>
<dbReference type="InterPro" id="IPR009122">
    <property type="entry name" value="Desmosomal_cadherin"/>
</dbReference>
<dbReference type="InterPro" id="IPR000233">
    <property type="entry name" value="Cadherin_Y-type_LIR"/>
</dbReference>
<feature type="region of interest" description="Disordered" evidence="14">
    <location>
        <begin position="1047"/>
        <end position="1084"/>
    </location>
</feature>
<keyword evidence="7" id="KW-0965">Cell junction</keyword>
<dbReference type="Gene3D" id="4.10.900.10">
    <property type="entry name" value="TCF3-CBD (Catenin binding domain)"/>
    <property type="match status" value="1"/>
</dbReference>
<feature type="domain" description="Cadherin" evidence="16">
    <location>
        <begin position="188"/>
        <end position="362"/>
    </location>
</feature>
<dbReference type="GO" id="GO:0007156">
    <property type="term" value="P:homophilic cell adhesion via plasma membrane adhesion molecules"/>
    <property type="evidence" value="ECO:0007669"/>
    <property type="project" value="InterPro"/>
</dbReference>
<accession>A0A8T2N126</accession>
<evidence type="ECO:0000313" key="18">
    <source>
        <dbReference type="Proteomes" id="UP000824540"/>
    </source>
</evidence>
<keyword evidence="18" id="KW-1185">Reference proteome</keyword>
<feature type="domain" description="Cadherin" evidence="16">
    <location>
        <begin position="152"/>
        <end position="188"/>
    </location>
</feature>
<dbReference type="PRINTS" id="PR00205">
    <property type="entry name" value="CADHERIN"/>
</dbReference>
<keyword evidence="4" id="KW-0677">Repeat</keyword>
<feature type="signal peptide" evidence="15">
    <location>
        <begin position="1"/>
        <end position="27"/>
    </location>
</feature>
<dbReference type="PROSITE" id="PS00232">
    <property type="entry name" value="CADHERIN_1"/>
    <property type="match status" value="2"/>
</dbReference>
<dbReference type="GO" id="GO:0045216">
    <property type="term" value="P:cell-cell junction organization"/>
    <property type="evidence" value="ECO:0007669"/>
    <property type="project" value="UniProtKB-ARBA"/>
</dbReference>
<dbReference type="InterPro" id="IPR050971">
    <property type="entry name" value="Cadherin-domain_protein"/>
</dbReference>
<dbReference type="InterPro" id="IPR020894">
    <property type="entry name" value="Cadherin_CS"/>
</dbReference>
<dbReference type="InterPro" id="IPR015919">
    <property type="entry name" value="Cadherin-like_sf"/>
</dbReference>
<keyword evidence="2" id="KW-1003">Cell membrane</keyword>
<dbReference type="GO" id="GO:0060027">
    <property type="term" value="P:convergent extension involved in gastrulation"/>
    <property type="evidence" value="ECO:0007669"/>
    <property type="project" value="UniProtKB-ARBA"/>
</dbReference>
<evidence type="ECO:0000256" key="14">
    <source>
        <dbReference type="SAM" id="MobiDB-lite"/>
    </source>
</evidence>
<dbReference type="FunFam" id="2.60.40.60:FF:000019">
    <property type="entry name" value="Cadherin 2"/>
    <property type="match status" value="1"/>
</dbReference>
<comment type="function">
    <text evidence="13">A component of desmosome cell-cell junctions which are required for positive regulation of cellular adhesion. Involved in the interaction of plaque proteins and intermediate filaments mediating cell-cell adhesion.</text>
</comment>
<feature type="chain" id="PRO_5035778645" description="Cadherin domain-containing protein" evidence="15">
    <location>
        <begin position="28"/>
        <end position="1100"/>
    </location>
</feature>
<keyword evidence="8" id="KW-1133">Transmembrane helix</keyword>
<feature type="compositionally biased region" description="Polar residues" evidence="14">
    <location>
        <begin position="1054"/>
        <end position="1072"/>
    </location>
</feature>
<dbReference type="Pfam" id="PF01049">
    <property type="entry name" value="CADH_Y-type_LIR"/>
    <property type="match status" value="1"/>
</dbReference>